<dbReference type="PROSITE" id="PS50022">
    <property type="entry name" value="FA58C_3"/>
    <property type="match status" value="1"/>
</dbReference>
<dbReference type="Gene3D" id="3.20.20.80">
    <property type="entry name" value="Glycosidases"/>
    <property type="match status" value="1"/>
</dbReference>
<reference evidence="5 6" key="1">
    <citation type="submission" date="2018-11" db="EMBL/GenBank/DDBJ databases">
        <title>Genomes From Bacteria Associated with the Canine Oral Cavity: a Test Case for Automated Genome-Based Taxonomic Assignment.</title>
        <authorList>
            <person name="Coil D.A."/>
            <person name="Jospin G."/>
            <person name="Darling A.E."/>
            <person name="Wallis C."/>
            <person name="Davis I.J."/>
            <person name="Harris S."/>
            <person name="Eisen J.A."/>
            <person name="Holcombe L.J."/>
            <person name="O'Flynn C."/>
        </authorList>
    </citation>
    <scope>NUCLEOTIDE SEQUENCE [LARGE SCALE GENOMIC DNA]</scope>
    <source>
        <strain evidence="5 6">OH2617_COT-023</strain>
    </source>
</reference>
<dbReference type="AlphaFoldDB" id="A0A3P1XPI6"/>
<dbReference type="PANTHER" id="PTHR43536:SF1">
    <property type="entry name" value="MANNOSYLGLYCOPROTEIN ENDO-BETA-MANNOSIDASE"/>
    <property type="match status" value="1"/>
</dbReference>
<dbReference type="SUPFAM" id="SSF51445">
    <property type="entry name" value="(Trans)glycosidases"/>
    <property type="match status" value="1"/>
</dbReference>
<proteinExistence type="inferred from homology"/>
<dbReference type="GO" id="GO:0005975">
    <property type="term" value="P:carbohydrate metabolic process"/>
    <property type="evidence" value="ECO:0007669"/>
    <property type="project" value="InterPro"/>
</dbReference>
<evidence type="ECO:0000256" key="1">
    <source>
        <dbReference type="ARBA" id="ARBA00007401"/>
    </source>
</evidence>
<dbReference type="Gene3D" id="2.60.40.10">
    <property type="entry name" value="Immunoglobulins"/>
    <property type="match status" value="3"/>
</dbReference>
<dbReference type="PANTHER" id="PTHR43536">
    <property type="entry name" value="MANNOSYLGLYCOPROTEIN ENDO-BETA-MANNOSIDASE"/>
    <property type="match status" value="1"/>
</dbReference>
<dbReference type="InterPro" id="IPR017853">
    <property type="entry name" value="GH"/>
</dbReference>
<comment type="caution">
    <text evidence="5">The sequence shown here is derived from an EMBL/GenBank/DDBJ whole genome shotgun (WGS) entry which is preliminary data.</text>
</comment>
<dbReference type="Pfam" id="PF00703">
    <property type="entry name" value="Glyco_hydro_2"/>
    <property type="match status" value="1"/>
</dbReference>
<dbReference type="PROSITE" id="PS51257">
    <property type="entry name" value="PROKAR_LIPOPROTEIN"/>
    <property type="match status" value="1"/>
</dbReference>
<dbReference type="InterPro" id="IPR043534">
    <property type="entry name" value="EBDG/EBM"/>
</dbReference>
<dbReference type="GO" id="GO:0004553">
    <property type="term" value="F:hydrolase activity, hydrolyzing O-glycosyl compounds"/>
    <property type="evidence" value="ECO:0007669"/>
    <property type="project" value="InterPro"/>
</dbReference>
<comment type="similarity">
    <text evidence="1">Belongs to the glycosyl hydrolase 2 family.</text>
</comment>
<dbReference type="InterPro" id="IPR054593">
    <property type="entry name" value="Beta-mannosidase-like_N2"/>
</dbReference>
<dbReference type="SUPFAM" id="SSF49303">
    <property type="entry name" value="beta-Galactosidase/glucuronidase domain"/>
    <property type="match status" value="3"/>
</dbReference>
<dbReference type="Pfam" id="PF18368">
    <property type="entry name" value="Ig_GlcNase"/>
    <property type="match status" value="1"/>
</dbReference>
<evidence type="ECO:0000313" key="6">
    <source>
        <dbReference type="Proteomes" id="UP000278609"/>
    </source>
</evidence>
<keyword evidence="2" id="KW-0378">Hydrolase</keyword>
<dbReference type="EMBL" id="RQYS01000028">
    <property type="protein sequence ID" value="RRD60405.1"/>
    <property type="molecule type" value="Genomic_DNA"/>
</dbReference>
<dbReference type="OrthoDB" id="9801077at2"/>
<dbReference type="InterPro" id="IPR036156">
    <property type="entry name" value="Beta-gal/glucu_dom_sf"/>
</dbReference>
<dbReference type="Proteomes" id="UP000278609">
    <property type="component" value="Unassembled WGS sequence"/>
</dbReference>
<dbReference type="Gene3D" id="2.60.120.260">
    <property type="entry name" value="Galactose-binding domain-like"/>
    <property type="match status" value="2"/>
</dbReference>
<accession>A0A3P1XPI6</accession>
<evidence type="ECO:0000256" key="2">
    <source>
        <dbReference type="ARBA" id="ARBA00022801"/>
    </source>
</evidence>
<dbReference type="InterPro" id="IPR041351">
    <property type="entry name" value="Ig_GlcNase"/>
</dbReference>
<keyword evidence="3 5" id="KW-0326">Glycosidase</keyword>
<protein>
    <submittedName>
        <fullName evidence="5">Beta-glycosidase</fullName>
    </submittedName>
</protein>
<dbReference type="Pfam" id="PF22666">
    <property type="entry name" value="Glyco_hydro_2_N2"/>
    <property type="match status" value="1"/>
</dbReference>
<gene>
    <name evidence="5" type="ORF">EII40_07370</name>
</gene>
<feature type="domain" description="F5/8 type C" evidence="4">
    <location>
        <begin position="276"/>
        <end position="374"/>
    </location>
</feature>
<dbReference type="RefSeq" id="WP_124751628.1">
    <property type="nucleotide sequence ID" value="NZ_RQYS01000028.1"/>
</dbReference>
<sequence length="1209" mass="137111">MKKWKERKRAVEIFSFCTAITASVFLCGCKETKVSSESFERSDYYTRGIGQYPGNPKEDFSPSLSPDYMTYRNIALRRAAFASSGYDYNLTAQLATDGIVTDKQPQYLNLSTPEGDVPRREREWMVDEGPYSRNTFMGDDTYFQFSLANYSAKVGKLSLVGTLVYDNKVARDGYEIVCLTSADGKEWVEVGRLSGSNLPGEAVSYRVPVTDPNKQTEQVDMSVRKLNETITFKQEADNPYYRVTLKMAGAHSWVFTEANFYDAEGLVEMKPSKFFNSAWMSASAGEEWLYVDLGSRSEFDKVVLRWINKAVRGKVQVSDNAQQWDDVAELPGGETLTDEIALDKKYKGRYVRVLMQEASAGNRYILSEMEVMGVGGLVPYPVERPAVADRRMSLSGGSWMIRRASEVTAKGEEISTPNYKPENWLVATVPGTVLSSFKNAGAIAEPNYADNQLHISESFFYSNFWYRDEFELPESFKQDRLFLNFDGINWKADVYLNGHKLGRIEGAFMRGKFDVTDLVVAGKNVVAVEIVKNAHIGAIKEKNRQSTDFNGGILGADNPTFHATIGWDWIPTMRGRNIGIWNDVSLTTTGHVTVADPFVRSVLPLPDTTSAKLTAGIIVRNWDTKAVQGTLEGKIGEITFEQPVELAAGEEKTVVFDATTYPQLNIQHPRLWWPKGYGTPNLYDANFTFKVGDKVSDTRNFKAGIRQMTFNEDNRILSLFINGRRFIGRGGNWGFSESNLNYRGREYDIAVAYHADMNFTMMRNWVGMIGDEELYEACDRHGIMIWQDFWLANPADGPDPYYPEMFIANAEDYVKRIRSHASIAIYCGRNEGFPPAQIDQALRRIVREKHPDIHYISSSADDVVSGHGPYRMLPAKEYFTLKTGNDKFHSERGMPNVMTYESMLRTFSPEGLWPQDHQWGMHDYTREGAQGCTSFNEIIAKGYGEPQNAKEFAELAQWVNYDGHRSLFESRSLNRKGLLMWMSHPCWPSMVWQTYDYYFEPTAAYFAIKKASEPLHIQWNPATDEVEVVNYSGGMRKGLTAKAQLLNMDASVAWEKEATIDSHEDTTDKCIRLEFPSDLSKVHFIKLTLTENGTVVSENFYHRSLEENNYQALRELPKVKLLPAIDTRKDPDGTWHATVTVENTTAIPALMIRVNVTGEQDGLQFLPVFYSDNYFALLPGEKKTVNIRWKDEDTRGNTPKVQLSGYNVE</sequence>
<dbReference type="SUPFAM" id="SSF49785">
    <property type="entry name" value="Galactose-binding domain-like"/>
    <property type="match status" value="2"/>
</dbReference>
<dbReference type="Pfam" id="PF00754">
    <property type="entry name" value="F5_F8_type_C"/>
    <property type="match status" value="1"/>
</dbReference>
<dbReference type="InterPro" id="IPR000421">
    <property type="entry name" value="FA58C"/>
</dbReference>
<evidence type="ECO:0000256" key="3">
    <source>
        <dbReference type="ARBA" id="ARBA00023295"/>
    </source>
</evidence>
<evidence type="ECO:0000259" key="4">
    <source>
        <dbReference type="PROSITE" id="PS50022"/>
    </source>
</evidence>
<organism evidence="5 6">
    <name type="scientific">Tannerella forsythia</name>
    <name type="common">Bacteroides forsythus</name>
    <dbReference type="NCBI Taxonomy" id="28112"/>
    <lineage>
        <taxon>Bacteria</taxon>
        <taxon>Pseudomonadati</taxon>
        <taxon>Bacteroidota</taxon>
        <taxon>Bacteroidia</taxon>
        <taxon>Bacteroidales</taxon>
        <taxon>Tannerellaceae</taxon>
        <taxon>Tannerella</taxon>
    </lineage>
</organism>
<dbReference type="InterPro" id="IPR013783">
    <property type="entry name" value="Ig-like_fold"/>
</dbReference>
<name>A0A3P1XPI6_TANFO</name>
<dbReference type="InterPro" id="IPR006102">
    <property type="entry name" value="Ig-like_GH2"/>
</dbReference>
<dbReference type="InterPro" id="IPR008979">
    <property type="entry name" value="Galactose-bd-like_sf"/>
</dbReference>
<evidence type="ECO:0000313" key="5">
    <source>
        <dbReference type="EMBL" id="RRD60405.1"/>
    </source>
</evidence>